<organism evidence="1">
    <name type="scientific">Fagus sylvatica</name>
    <name type="common">Beechnut</name>
    <dbReference type="NCBI Taxonomy" id="28930"/>
    <lineage>
        <taxon>Eukaryota</taxon>
        <taxon>Viridiplantae</taxon>
        <taxon>Streptophyta</taxon>
        <taxon>Embryophyta</taxon>
        <taxon>Tracheophyta</taxon>
        <taxon>Spermatophyta</taxon>
        <taxon>Magnoliopsida</taxon>
        <taxon>eudicotyledons</taxon>
        <taxon>Gunneridae</taxon>
        <taxon>Pentapetalae</taxon>
        <taxon>rosids</taxon>
        <taxon>fabids</taxon>
        <taxon>Fagales</taxon>
        <taxon>Fagaceae</taxon>
        <taxon>Fagus</taxon>
    </lineage>
</organism>
<protein>
    <submittedName>
        <fullName evidence="1">Uncharacterized protein</fullName>
    </submittedName>
</protein>
<evidence type="ECO:0000313" key="1">
    <source>
        <dbReference type="EMBL" id="SPD21444.1"/>
    </source>
</evidence>
<dbReference type="EMBL" id="OIVN01005223">
    <property type="protein sequence ID" value="SPD21444.1"/>
    <property type="molecule type" value="Genomic_DNA"/>
</dbReference>
<accession>A0A2N9IBC8</accession>
<name>A0A2N9IBC8_FAGSY</name>
<proteinExistence type="predicted"/>
<gene>
    <name evidence="1" type="ORF">FSB_LOCUS49326</name>
</gene>
<dbReference type="AlphaFoldDB" id="A0A2N9IBC8"/>
<reference evidence="1" key="1">
    <citation type="submission" date="2018-02" db="EMBL/GenBank/DDBJ databases">
        <authorList>
            <person name="Cohen D.B."/>
            <person name="Kent A.D."/>
        </authorList>
    </citation>
    <scope>NUCLEOTIDE SEQUENCE</scope>
</reference>
<sequence length="181" mass="20597">MGLPSPGDQNAMGQRVNPNIQNINYHHNCDYYIDLVAHPVVLDHGTQAQTLVDSSIGLGNQGNSDQVYQSLHWTRPLSNSPSPVVRASMSSNMRRPDGLWGRLPAGERPLSVEEFRNANHERAERMERIANMTDQELQAEADLIAHRLLLERLDFQLNEMKERLQNEFHFIPDHRDPSPDA</sequence>